<protein>
    <recommendedName>
        <fullName evidence="4">CHAT domain-containing protein</fullName>
    </recommendedName>
</protein>
<organism evidence="2 3">
    <name type="scientific">Halomarina ordinaria</name>
    <dbReference type="NCBI Taxonomy" id="3033939"/>
    <lineage>
        <taxon>Archaea</taxon>
        <taxon>Methanobacteriati</taxon>
        <taxon>Methanobacteriota</taxon>
        <taxon>Stenosarchaea group</taxon>
        <taxon>Halobacteria</taxon>
        <taxon>Halobacteriales</taxon>
        <taxon>Natronomonadaceae</taxon>
        <taxon>Halomarina</taxon>
    </lineage>
</organism>
<dbReference type="RefSeq" id="WP_304447001.1">
    <property type="nucleotide sequence ID" value="NZ_JARRAH010000001.1"/>
</dbReference>
<evidence type="ECO:0000313" key="3">
    <source>
        <dbReference type="Proteomes" id="UP001596406"/>
    </source>
</evidence>
<evidence type="ECO:0000256" key="1">
    <source>
        <dbReference type="SAM" id="MobiDB-lite"/>
    </source>
</evidence>
<dbReference type="AlphaFoldDB" id="A0ABD5U4A2"/>
<accession>A0ABD5U4A2</accession>
<name>A0ABD5U4A2_9EURY</name>
<sequence>MRECTGDMSESVGRNLADVPILDLPDTPEGVATALTNLSALVREPTASRSHPDLRPHPPLLRVDPEADTTVPPTLAADRPETGVDFRLPADRQHLFVAAPLAYYLGATVTLADDVPALETCGVTHEFSPLPGFQTEVAALLRHVFYLDCLVRERPDEVAACGREALADHGLCPAALADAAPAARLEAYLTVPTEALAPHWPEWHLATYADPGPETLACLPYLLDAMSLVYLPESSDIDAQGLLRRSLDDFFRGPGQGPVASVDVVDPELQAGELHAWLADGVPVSAFTPSAAAFENRFRNGSPDDVLDVTVVLNDDAMEGEHEAVARTYRERSAGLPVDVTVREGLSVAELADLLETDHDFLHYIGHCEVGGLQCSDGGLDCESLARSGVRTFFLNACGSYHQGRALVEGGSVAGAVTLRTVLNRPAATVGTTFARLLMCGFGIERAMQLARRQIMMSTDYAVVGDGTYALTGAEPAIVHLHEVEDGYDLTYTVPADGRVGDGFHAPFETCRRLRGTTADRRLGRDAVVDFVTTHQLPVVFDGNLYWPDTFLEEVDIP</sequence>
<gene>
    <name evidence="2" type="ORF">ACFQHK_02085</name>
</gene>
<reference evidence="2 3" key="1">
    <citation type="journal article" date="2019" name="Int. J. Syst. Evol. Microbiol.">
        <title>The Global Catalogue of Microorganisms (GCM) 10K type strain sequencing project: providing services to taxonomists for standard genome sequencing and annotation.</title>
        <authorList>
            <consortium name="The Broad Institute Genomics Platform"/>
            <consortium name="The Broad Institute Genome Sequencing Center for Infectious Disease"/>
            <person name="Wu L."/>
            <person name="Ma J."/>
        </authorList>
    </citation>
    <scope>NUCLEOTIDE SEQUENCE [LARGE SCALE GENOMIC DNA]</scope>
    <source>
        <strain evidence="2 3">PSRA2</strain>
    </source>
</reference>
<proteinExistence type="predicted"/>
<dbReference type="EMBL" id="JBHSXM010000001">
    <property type="protein sequence ID" value="MFC6835296.1"/>
    <property type="molecule type" value="Genomic_DNA"/>
</dbReference>
<evidence type="ECO:0000313" key="2">
    <source>
        <dbReference type="EMBL" id="MFC6835296.1"/>
    </source>
</evidence>
<evidence type="ECO:0008006" key="4">
    <source>
        <dbReference type="Google" id="ProtNLM"/>
    </source>
</evidence>
<comment type="caution">
    <text evidence="2">The sequence shown here is derived from an EMBL/GenBank/DDBJ whole genome shotgun (WGS) entry which is preliminary data.</text>
</comment>
<keyword evidence="3" id="KW-1185">Reference proteome</keyword>
<feature type="region of interest" description="Disordered" evidence="1">
    <location>
        <begin position="44"/>
        <end position="80"/>
    </location>
</feature>
<dbReference type="Proteomes" id="UP001596406">
    <property type="component" value="Unassembled WGS sequence"/>
</dbReference>